<evidence type="ECO:0000313" key="4">
    <source>
        <dbReference type="Proteomes" id="UP001499863"/>
    </source>
</evidence>
<dbReference type="Proteomes" id="UP001499863">
    <property type="component" value="Unassembled WGS sequence"/>
</dbReference>
<gene>
    <name evidence="3" type="ORF">GCM10009639_34400</name>
</gene>
<evidence type="ECO:0000259" key="2">
    <source>
        <dbReference type="PROSITE" id="PS51462"/>
    </source>
</evidence>
<dbReference type="EMBL" id="BAAAKJ010000187">
    <property type="protein sequence ID" value="GAA1397257.1"/>
    <property type="molecule type" value="Genomic_DNA"/>
</dbReference>
<protein>
    <submittedName>
        <fullName evidence="3">NUDIX domain-containing protein</fullName>
    </submittedName>
</protein>
<dbReference type="Gene3D" id="3.90.79.10">
    <property type="entry name" value="Nucleoside Triphosphate Pyrophosphohydrolase"/>
    <property type="match status" value="1"/>
</dbReference>
<accession>A0ABP4IVX9</accession>
<dbReference type="InterPro" id="IPR000086">
    <property type="entry name" value="NUDIX_hydrolase_dom"/>
</dbReference>
<feature type="domain" description="Nudix hydrolase" evidence="2">
    <location>
        <begin position="11"/>
        <end position="135"/>
    </location>
</feature>
<keyword evidence="1" id="KW-0378">Hydrolase</keyword>
<dbReference type="SUPFAM" id="SSF55811">
    <property type="entry name" value="Nudix"/>
    <property type="match status" value="1"/>
</dbReference>
<dbReference type="PROSITE" id="PS51462">
    <property type="entry name" value="NUDIX"/>
    <property type="match status" value="1"/>
</dbReference>
<dbReference type="PROSITE" id="PS00893">
    <property type="entry name" value="NUDIX_BOX"/>
    <property type="match status" value="1"/>
</dbReference>
<dbReference type="Pfam" id="PF00293">
    <property type="entry name" value="NUDIX"/>
    <property type="match status" value="1"/>
</dbReference>
<dbReference type="InterPro" id="IPR020084">
    <property type="entry name" value="NUDIX_hydrolase_CS"/>
</dbReference>
<dbReference type="CDD" id="cd04690">
    <property type="entry name" value="NUDIX_Hydrolase"/>
    <property type="match status" value="1"/>
</dbReference>
<sequence>MFEHESPQTAPAPLTVVAAAVVEDGRLLVVSKKAAPDVLYLPGGKPDAGEEPLTALTRELDEELGAGPVAPRHLADIEAVAALEGVPMRMTVFEAGLDRAPAPAAELADLRWTDGRDPGLRLAPAVRDHLLPLLRERGLLPRPAQG</sequence>
<reference evidence="4" key="1">
    <citation type="journal article" date="2019" name="Int. J. Syst. Evol. Microbiol.">
        <title>The Global Catalogue of Microorganisms (GCM) 10K type strain sequencing project: providing services to taxonomists for standard genome sequencing and annotation.</title>
        <authorList>
            <consortium name="The Broad Institute Genomics Platform"/>
            <consortium name="The Broad Institute Genome Sequencing Center for Infectious Disease"/>
            <person name="Wu L."/>
            <person name="Ma J."/>
        </authorList>
    </citation>
    <scope>NUCLEOTIDE SEQUENCE [LARGE SCALE GENOMIC DNA]</scope>
    <source>
        <strain evidence="4">JCM 12393</strain>
    </source>
</reference>
<dbReference type="InterPro" id="IPR015797">
    <property type="entry name" value="NUDIX_hydrolase-like_dom_sf"/>
</dbReference>
<proteinExistence type="predicted"/>
<comment type="caution">
    <text evidence="3">The sequence shown here is derived from an EMBL/GenBank/DDBJ whole genome shotgun (WGS) entry which is preliminary data.</text>
</comment>
<keyword evidence="4" id="KW-1185">Reference proteome</keyword>
<dbReference type="RefSeq" id="WP_344335966.1">
    <property type="nucleotide sequence ID" value="NZ_BAAAKJ010000187.1"/>
</dbReference>
<evidence type="ECO:0000313" key="3">
    <source>
        <dbReference type="EMBL" id="GAA1397257.1"/>
    </source>
</evidence>
<evidence type="ECO:0000256" key="1">
    <source>
        <dbReference type="ARBA" id="ARBA00022801"/>
    </source>
</evidence>
<organism evidence="3 4">
    <name type="scientific">Kitasatospora putterlickiae</name>
    <dbReference type="NCBI Taxonomy" id="221725"/>
    <lineage>
        <taxon>Bacteria</taxon>
        <taxon>Bacillati</taxon>
        <taxon>Actinomycetota</taxon>
        <taxon>Actinomycetes</taxon>
        <taxon>Kitasatosporales</taxon>
        <taxon>Streptomycetaceae</taxon>
        <taxon>Kitasatospora</taxon>
    </lineage>
</organism>
<name>A0ABP4IVX9_9ACTN</name>